<gene>
    <name evidence="9" type="primary">LOC103703234</name>
</gene>
<evidence type="ECO:0000256" key="5">
    <source>
        <dbReference type="ARBA" id="ARBA00023242"/>
    </source>
</evidence>
<dbReference type="Pfam" id="PF02362">
    <property type="entry name" value="B3"/>
    <property type="match status" value="1"/>
</dbReference>
<dbReference type="InterPro" id="IPR003340">
    <property type="entry name" value="B3_DNA-bd"/>
</dbReference>
<reference evidence="9" key="2">
    <citation type="submission" date="2025-08" db="UniProtKB">
        <authorList>
            <consortium name="RefSeq"/>
        </authorList>
    </citation>
    <scope>IDENTIFICATION</scope>
    <source>
        <tissue evidence="9">Young leaves</tissue>
    </source>
</reference>
<name>A0A8B7MU11_PHODC</name>
<dbReference type="PROSITE" id="PS50863">
    <property type="entry name" value="B3"/>
    <property type="match status" value="1"/>
</dbReference>
<dbReference type="GO" id="GO:0003700">
    <property type="term" value="F:DNA-binding transcription factor activity"/>
    <property type="evidence" value="ECO:0007669"/>
    <property type="project" value="InterPro"/>
</dbReference>
<keyword evidence="4" id="KW-0804">Transcription</keyword>
<dbReference type="Gene3D" id="2.40.330.10">
    <property type="entry name" value="DNA-binding pseudobarrel domain"/>
    <property type="match status" value="1"/>
</dbReference>
<protein>
    <submittedName>
        <fullName evidence="9">B3 domain-containing protein Os11g0156000</fullName>
    </submittedName>
</protein>
<dbReference type="GO" id="GO:0003677">
    <property type="term" value="F:DNA binding"/>
    <property type="evidence" value="ECO:0007669"/>
    <property type="project" value="UniProtKB-KW"/>
</dbReference>
<dbReference type="SUPFAM" id="SSF101936">
    <property type="entry name" value="DNA-binding pseudobarrel domain"/>
    <property type="match status" value="1"/>
</dbReference>
<dbReference type="InterPro" id="IPR044800">
    <property type="entry name" value="LEC2-like"/>
</dbReference>
<dbReference type="Proteomes" id="UP000228380">
    <property type="component" value="Chromosome 10"/>
</dbReference>
<dbReference type="PANTHER" id="PTHR31140">
    <property type="entry name" value="B3 DOMAIN-CONTAINING TRANSCRIPTION FACTOR ABI3"/>
    <property type="match status" value="1"/>
</dbReference>
<dbReference type="GO" id="GO:0005634">
    <property type="term" value="C:nucleus"/>
    <property type="evidence" value="ECO:0007669"/>
    <property type="project" value="UniProtKB-SubCell"/>
</dbReference>
<proteinExistence type="predicted"/>
<dbReference type="PANTHER" id="PTHR31140:SF70">
    <property type="entry name" value="B3 DOMAIN-CONTAINING PROTEIN OS11G0156000"/>
    <property type="match status" value="1"/>
</dbReference>
<evidence type="ECO:0000256" key="4">
    <source>
        <dbReference type="ARBA" id="ARBA00023163"/>
    </source>
</evidence>
<sequence length="244" mass="27829">MPINSTHYHPPQAWSWEPPMNPRHDQPQHYYQYEYERERMFEKPLTPSDVGKLNRLVIPKQHAEKYFPLAGDSGEKGLHLSFDDIESGKSWRFRYSYWTSSQSYVLTKGWSRFVREKRLDVGDVVLFERLRDGGDRLYIGCRRRGDPEATPARTMARPNAAVPWSPVYCTAAASSSYWYLSSEQQDCLLHAGDGSVEKAAPVTSKRLRLFGVNLECGPNSPEPQPVQPEPCLTDQSPSAPSPQP</sequence>
<evidence type="ECO:0000313" key="8">
    <source>
        <dbReference type="Proteomes" id="UP000228380"/>
    </source>
</evidence>
<feature type="region of interest" description="Disordered" evidence="6">
    <location>
        <begin position="214"/>
        <end position="244"/>
    </location>
</feature>
<dbReference type="KEGG" id="pda:103703234"/>
<evidence type="ECO:0000256" key="1">
    <source>
        <dbReference type="ARBA" id="ARBA00004123"/>
    </source>
</evidence>
<keyword evidence="8" id="KW-1185">Reference proteome</keyword>
<dbReference type="InterPro" id="IPR015300">
    <property type="entry name" value="DNA-bd_pseudobarrel_sf"/>
</dbReference>
<keyword evidence="2" id="KW-0805">Transcription regulation</keyword>
<reference evidence="8" key="1">
    <citation type="journal article" date="2019" name="Nat. Commun.">
        <title>Genome-wide association mapping of date palm fruit traits.</title>
        <authorList>
            <person name="Hazzouri K.M."/>
            <person name="Gros-Balthazard M."/>
            <person name="Flowers J.M."/>
            <person name="Copetti D."/>
            <person name="Lemansour A."/>
            <person name="Lebrun M."/>
            <person name="Masmoudi K."/>
            <person name="Ferrand S."/>
            <person name="Dhar M.I."/>
            <person name="Fresquez Z.A."/>
            <person name="Rosas U."/>
            <person name="Zhang J."/>
            <person name="Talag J."/>
            <person name="Lee S."/>
            <person name="Kudrna D."/>
            <person name="Powell R.F."/>
            <person name="Leitch I.J."/>
            <person name="Krueger R.R."/>
            <person name="Wing R.A."/>
            <person name="Amiri K.M.A."/>
            <person name="Purugganan M.D."/>
        </authorList>
    </citation>
    <scope>NUCLEOTIDE SEQUENCE [LARGE SCALE GENOMIC DNA]</scope>
    <source>
        <strain evidence="8">cv. Khalas</strain>
    </source>
</reference>
<evidence type="ECO:0000256" key="3">
    <source>
        <dbReference type="ARBA" id="ARBA00023125"/>
    </source>
</evidence>
<accession>A0A8B7MU11</accession>
<evidence type="ECO:0000259" key="7">
    <source>
        <dbReference type="PROSITE" id="PS50863"/>
    </source>
</evidence>
<keyword evidence="5" id="KW-0539">Nucleus</keyword>
<feature type="domain" description="TF-B3" evidence="7">
    <location>
        <begin position="41"/>
        <end position="145"/>
    </location>
</feature>
<keyword evidence="3" id="KW-0238">DNA-binding</keyword>
<dbReference type="CDD" id="cd10017">
    <property type="entry name" value="B3_DNA"/>
    <property type="match status" value="1"/>
</dbReference>
<evidence type="ECO:0000313" key="9">
    <source>
        <dbReference type="RefSeq" id="XP_017697313.1"/>
    </source>
</evidence>
<evidence type="ECO:0000256" key="6">
    <source>
        <dbReference type="SAM" id="MobiDB-lite"/>
    </source>
</evidence>
<dbReference type="AlphaFoldDB" id="A0A8B7MU11"/>
<dbReference type="OrthoDB" id="2020802at2759"/>
<evidence type="ECO:0000256" key="2">
    <source>
        <dbReference type="ARBA" id="ARBA00023015"/>
    </source>
</evidence>
<dbReference type="GeneID" id="103703234"/>
<organism evidence="8 9">
    <name type="scientific">Phoenix dactylifera</name>
    <name type="common">Date palm</name>
    <dbReference type="NCBI Taxonomy" id="42345"/>
    <lineage>
        <taxon>Eukaryota</taxon>
        <taxon>Viridiplantae</taxon>
        <taxon>Streptophyta</taxon>
        <taxon>Embryophyta</taxon>
        <taxon>Tracheophyta</taxon>
        <taxon>Spermatophyta</taxon>
        <taxon>Magnoliopsida</taxon>
        <taxon>Liliopsida</taxon>
        <taxon>Arecaceae</taxon>
        <taxon>Coryphoideae</taxon>
        <taxon>Phoeniceae</taxon>
        <taxon>Phoenix</taxon>
    </lineage>
</organism>
<dbReference type="SMART" id="SM01019">
    <property type="entry name" value="B3"/>
    <property type="match status" value="1"/>
</dbReference>
<comment type="subcellular location">
    <subcellularLocation>
        <location evidence="1">Nucleus</location>
    </subcellularLocation>
</comment>
<dbReference type="RefSeq" id="XP_017697313.1">
    <property type="nucleotide sequence ID" value="XM_017841824.3"/>
</dbReference>